<dbReference type="PANTHER" id="PTHR10000">
    <property type="entry name" value="PHOSPHOSERINE PHOSPHATASE"/>
    <property type="match status" value="1"/>
</dbReference>
<evidence type="ECO:0000313" key="2">
    <source>
        <dbReference type="Proteomes" id="UP000198374"/>
    </source>
</evidence>
<organism evidence="1 2">
    <name type="scientific">Secundilactobacillus mixtipabuli</name>
    <dbReference type="NCBI Taxonomy" id="1435342"/>
    <lineage>
        <taxon>Bacteria</taxon>
        <taxon>Bacillati</taxon>
        <taxon>Bacillota</taxon>
        <taxon>Bacilli</taxon>
        <taxon>Lactobacillales</taxon>
        <taxon>Lactobacillaceae</taxon>
        <taxon>Secundilactobacillus</taxon>
    </lineage>
</organism>
<dbReference type="OrthoDB" id="9810101at2"/>
<dbReference type="Proteomes" id="UP000198374">
    <property type="component" value="Unassembled WGS sequence"/>
</dbReference>
<dbReference type="Pfam" id="PF08282">
    <property type="entry name" value="Hydrolase_3"/>
    <property type="match status" value="1"/>
</dbReference>
<dbReference type="GO" id="GO:0000287">
    <property type="term" value="F:magnesium ion binding"/>
    <property type="evidence" value="ECO:0007669"/>
    <property type="project" value="TreeGrafter"/>
</dbReference>
<proteinExistence type="predicted"/>
<accession>A0A1Z5IEP1</accession>
<comment type="caution">
    <text evidence="1">The sequence shown here is derived from an EMBL/GenBank/DDBJ whole genome shotgun (WGS) entry which is preliminary data.</text>
</comment>
<dbReference type="Gene3D" id="3.40.50.1000">
    <property type="entry name" value="HAD superfamily/HAD-like"/>
    <property type="match status" value="1"/>
</dbReference>
<dbReference type="PROSITE" id="PS01228">
    <property type="entry name" value="COF_1"/>
    <property type="match status" value="1"/>
</dbReference>
<dbReference type="PROSITE" id="PS01229">
    <property type="entry name" value="COF_2"/>
    <property type="match status" value="1"/>
</dbReference>
<dbReference type="SFLD" id="SFLDG01140">
    <property type="entry name" value="C2.B:_Phosphomannomutase_and_P"/>
    <property type="match status" value="1"/>
</dbReference>
<dbReference type="Gene3D" id="3.30.1240.10">
    <property type="match status" value="1"/>
</dbReference>
<dbReference type="RefSeq" id="WP_089110034.1">
    <property type="nucleotide sequence ID" value="NZ_BCMF01000014.1"/>
</dbReference>
<dbReference type="EMBL" id="BCMF01000014">
    <property type="protein sequence ID" value="GAX00274.1"/>
    <property type="molecule type" value="Genomic_DNA"/>
</dbReference>
<dbReference type="NCBIfam" id="TIGR01484">
    <property type="entry name" value="HAD-SF-IIB"/>
    <property type="match status" value="1"/>
</dbReference>
<reference evidence="1 2" key="1">
    <citation type="submission" date="2015-11" db="EMBL/GenBank/DDBJ databases">
        <title>Draft genome sequences of new species of the genus Lactobacillus isolated from orchardgrass silage.</title>
        <authorList>
            <person name="Tohno M."/>
            <person name="Tanizawa Y."/>
            <person name="Arita M."/>
        </authorList>
    </citation>
    <scope>NUCLEOTIDE SEQUENCE [LARGE SCALE GENOMIC DNA]</scope>
    <source>
        <strain evidence="1 2">IWT30</strain>
    </source>
</reference>
<keyword evidence="1" id="KW-0378">Hydrolase</keyword>
<dbReference type="GO" id="GO:0005829">
    <property type="term" value="C:cytosol"/>
    <property type="evidence" value="ECO:0007669"/>
    <property type="project" value="TreeGrafter"/>
</dbReference>
<dbReference type="PANTHER" id="PTHR10000:SF25">
    <property type="entry name" value="PHOSPHATASE YKRA-RELATED"/>
    <property type="match status" value="1"/>
</dbReference>
<gene>
    <name evidence="1" type="ORF">IWT30_02256</name>
</gene>
<dbReference type="InterPro" id="IPR023214">
    <property type="entry name" value="HAD_sf"/>
</dbReference>
<evidence type="ECO:0000313" key="1">
    <source>
        <dbReference type="EMBL" id="GAX00274.1"/>
    </source>
</evidence>
<sequence>MTKAIVFFDLDGTLLNDKTQLDPEVIDAVSQLKANDILPVIATGRNIFEIKNVLQQTQIDTLVSANGAFIALHGKPVDVTKISKDVIKRLTALVKDHDDAYATLNNQTDRINRMTENVKKVYHYINSPIPIIDPTFWQLYPVHMMLIIATKENDTDYIDSFKDQLTFFRQTPYSIDVVGPGVSKKAGIKTLLARPEFQGVPTYAFGDGNNDMPMFDVVDHSIAMGNGLKHVKEAAEFVTTANVDHGIINGLKHFKLL</sequence>
<dbReference type="AlphaFoldDB" id="A0A1Z5IEP1"/>
<dbReference type="InterPro" id="IPR000150">
    <property type="entry name" value="Cof"/>
</dbReference>
<dbReference type="GO" id="GO:0016791">
    <property type="term" value="F:phosphatase activity"/>
    <property type="evidence" value="ECO:0007669"/>
    <property type="project" value="TreeGrafter"/>
</dbReference>
<dbReference type="InterPro" id="IPR006379">
    <property type="entry name" value="HAD-SF_hydro_IIB"/>
</dbReference>
<keyword evidence="2" id="KW-1185">Reference proteome</keyword>
<protein>
    <submittedName>
        <fullName evidence="1">HAD family hydrolase</fullName>
    </submittedName>
</protein>
<dbReference type="SFLD" id="SFLDS00003">
    <property type="entry name" value="Haloacid_Dehalogenase"/>
    <property type="match status" value="1"/>
</dbReference>
<dbReference type="NCBIfam" id="TIGR00099">
    <property type="entry name" value="Cof-subfamily"/>
    <property type="match status" value="1"/>
</dbReference>
<dbReference type="InterPro" id="IPR036412">
    <property type="entry name" value="HAD-like_sf"/>
</dbReference>
<name>A0A1Z5IEP1_9LACO</name>
<dbReference type="SUPFAM" id="SSF56784">
    <property type="entry name" value="HAD-like"/>
    <property type="match status" value="1"/>
</dbReference>